<keyword evidence="4" id="KW-0378">Hydrolase</keyword>
<dbReference type="PANTHER" id="PTHR33317">
    <property type="entry name" value="POLYNUCLEOTIDYL TRANSFERASE, RIBONUCLEASE H-LIKE SUPERFAMILY PROTEIN"/>
    <property type="match status" value="1"/>
</dbReference>
<dbReference type="PANTHER" id="PTHR33317:SF4">
    <property type="entry name" value="POLYNUCLEOTIDYL TRANSFERASE, RIBONUCLEASE H-LIKE SUPERFAMILY PROTEIN"/>
    <property type="match status" value="1"/>
</dbReference>
<evidence type="ECO:0000256" key="2">
    <source>
        <dbReference type="ARBA" id="ARBA00022517"/>
    </source>
</evidence>
<evidence type="ECO:0000259" key="5">
    <source>
        <dbReference type="SMART" id="SM00732"/>
    </source>
</evidence>
<dbReference type="SMART" id="SM00732">
    <property type="entry name" value="YqgFc"/>
    <property type="match status" value="1"/>
</dbReference>
<organism evidence="6">
    <name type="scientific">freshwater metagenome</name>
    <dbReference type="NCBI Taxonomy" id="449393"/>
    <lineage>
        <taxon>unclassified sequences</taxon>
        <taxon>metagenomes</taxon>
        <taxon>ecological metagenomes</taxon>
    </lineage>
</organism>
<dbReference type="InterPro" id="IPR012337">
    <property type="entry name" value="RNaseH-like_sf"/>
</dbReference>
<keyword evidence="1" id="KW-0963">Cytoplasm</keyword>
<dbReference type="SUPFAM" id="SSF53098">
    <property type="entry name" value="Ribonuclease H-like"/>
    <property type="match status" value="1"/>
</dbReference>
<dbReference type="Gene3D" id="3.30.420.140">
    <property type="entry name" value="YqgF/RNase H-like domain"/>
    <property type="match status" value="1"/>
</dbReference>
<keyword evidence="2" id="KW-0690">Ribosome biogenesis</keyword>
<dbReference type="InterPro" id="IPR006641">
    <property type="entry name" value="YqgF/RNaseH-like_dom"/>
</dbReference>
<evidence type="ECO:0000256" key="1">
    <source>
        <dbReference type="ARBA" id="ARBA00022490"/>
    </source>
</evidence>
<dbReference type="GO" id="GO:0005829">
    <property type="term" value="C:cytosol"/>
    <property type="evidence" value="ECO:0007669"/>
    <property type="project" value="TreeGrafter"/>
</dbReference>
<gene>
    <name evidence="6" type="ORF">UFOPK3444_00034</name>
</gene>
<proteinExistence type="inferred from homology"/>
<keyword evidence="3" id="KW-0540">Nuclease</keyword>
<dbReference type="CDD" id="cd16964">
    <property type="entry name" value="YqgF"/>
    <property type="match status" value="1"/>
</dbReference>
<dbReference type="HAMAP" id="MF_00651">
    <property type="entry name" value="Nuclease_YqgF"/>
    <property type="match status" value="1"/>
</dbReference>
<name>A0A6J7CNB7_9ZZZZ</name>
<evidence type="ECO:0000256" key="4">
    <source>
        <dbReference type="ARBA" id="ARBA00022801"/>
    </source>
</evidence>
<dbReference type="GO" id="GO:0016787">
    <property type="term" value="F:hydrolase activity"/>
    <property type="evidence" value="ECO:0007669"/>
    <property type="project" value="UniProtKB-KW"/>
</dbReference>
<protein>
    <submittedName>
        <fullName evidence="6">Unannotated protein</fullName>
    </submittedName>
</protein>
<feature type="domain" description="YqgF/RNase H-like" evidence="5">
    <location>
        <begin position="2"/>
        <end position="103"/>
    </location>
</feature>
<dbReference type="AlphaFoldDB" id="A0A6J7CNB7"/>
<evidence type="ECO:0000313" key="6">
    <source>
        <dbReference type="EMBL" id="CAB4858454.1"/>
    </source>
</evidence>
<accession>A0A6J7CNB7</accession>
<evidence type="ECO:0000256" key="3">
    <source>
        <dbReference type="ARBA" id="ARBA00022722"/>
    </source>
</evidence>
<dbReference type="NCBIfam" id="TIGR00250">
    <property type="entry name" value="RNAse_H_YqgF"/>
    <property type="match status" value="1"/>
</dbReference>
<dbReference type="Pfam" id="PF03652">
    <property type="entry name" value="RuvX"/>
    <property type="match status" value="1"/>
</dbReference>
<dbReference type="EMBL" id="CAFBLU010000001">
    <property type="protein sequence ID" value="CAB4858454.1"/>
    <property type="molecule type" value="Genomic_DNA"/>
</dbReference>
<dbReference type="InterPro" id="IPR005227">
    <property type="entry name" value="YqgF"/>
</dbReference>
<dbReference type="GO" id="GO:0004518">
    <property type="term" value="F:nuclease activity"/>
    <property type="evidence" value="ECO:0007669"/>
    <property type="project" value="UniProtKB-KW"/>
</dbReference>
<reference evidence="6" key="1">
    <citation type="submission" date="2020-05" db="EMBL/GenBank/DDBJ databases">
        <authorList>
            <person name="Chiriac C."/>
            <person name="Salcher M."/>
            <person name="Ghai R."/>
            <person name="Kavagutti S V."/>
        </authorList>
    </citation>
    <scope>NUCLEOTIDE SEQUENCE</scope>
</reference>
<dbReference type="GO" id="GO:0000967">
    <property type="term" value="P:rRNA 5'-end processing"/>
    <property type="evidence" value="ECO:0007669"/>
    <property type="project" value="TreeGrafter"/>
</dbReference>
<sequence>MSRVVALDHGSARCGVASSDPSGTIVTPLEAIAKPDTPAGMEAIKDVVQEREAALVIVGLPLGMDGGTTEQTNRVQHFAAQLRKLLSPVEVEVFDERLTTKAAQEIGGNSSEDSRAAAVLLERWLAVSEEQ</sequence>
<dbReference type="InterPro" id="IPR037027">
    <property type="entry name" value="YqgF/RNaseH-like_dom_sf"/>
</dbReference>